<dbReference type="Gene3D" id="3.30.450.40">
    <property type="match status" value="2"/>
</dbReference>
<dbReference type="PROSITE" id="PS50113">
    <property type="entry name" value="PAC"/>
    <property type="match status" value="1"/>
</dbReference>
<dbReference type="SUPFAM" id="SSF47384">
    <property type="entry name" value="Homodimeric domain of signal transducing histidine kinase"/>
    <property type="match status" value="1"/>
</dbReference>
<feature type="domain" description="PAC" evidence="8">
    <location>
        <begin position="632"/>
        <end position="684"/>
    </location>
</feature>
<evidence type="ECO:0000259" key="8">
    <source>
        <dbReference type="PROSITE" id="PS50113"/>
    </source>
</evidence>
<dbReference type="AlphaFoldDB" id="A0A1I4BAX5"/>
<evidence type="ECO:0000256" key="5">
    <source>
        <dbReference type="ARBA" id="ARBA00023012"/>
    </source>
</evidence>
<reference evidence="10" key="1">
    <citation type="submission" date="2016-10" db="EMBL/GenBank/DDBJ databases">
        <authorList>
            <person name="Varghese N."/>
            <person name="Submissions S."/>
        </authorList>
    </citation>
    <scope>NUCLEOTIDE SEQUENCE [LARGE SCALE GENOMIC DNA]</scope>
    <source>
        <strain evidence="10">CGMCC 1.7738</strain>
    </source>
</reference>
<accession>A0A1I4BAX5</accession>
<evidence type="ECO:0000256" key="4">
    <source>
        <dbReference type="ARBA" id="ARBA00022777"/>
    </source>
</evidence>
<dbReference type="Pfam" id="PF13185">
    <property type="entry name" value="GAF_2"/>
    <property type="match status" value="1"/>
</dbReference>
<name>A0A1I4BAX5_9EURY</name>
<dbReference type="CDD" id="cd00082">
    <property type="entry name" value="HisKA"/>
    <property type="match status" value="1"/>
</dbReference>
<dbReference type="CDD" id="cd00075">
    <property type="entry name" value="HATPase"/>
    <property type="match status" value="1"/>
</dbReference>
<dbReference type="InterPro" id="IPR003594">
    <property type="entry name" value="HATPase_dom"/>
</dbReference>
<sequence>MNRVEYMDPERSDDRPPIRALYVSGDQESAQRVQTLLAAVSDHIELTVAEKISTAQHVLATSAVDCVVVGPSLSDELKGELLDSVDNRYCPIIYVLDFDNQQQQIPTGELIDHVSILPIEHFAARLSVRIQTLVETARQKQRTKATFGQFEQMVDRATDGIYAVDSEWQIQYVNQTMADGLSATQSELIGQDLWEAFPSLVGSELEAVYRDAMSSATAVSGDSYVGPPFDSWIESHVFPDGNGLTVFWRRTAKQEQTQSLTRAKAILDNIHDAVFVIDETYEIQFANPTAARIAGHSNPAALEGRTLADLIEGLVADEAVDAFQTAVSEVRETPGDSESAVFSDADLQIDFETAFGTRHFDVRLKSCVKSPTETLVVARDITEQHETRDQLKAERDALRVLQEIMADTEATTATQLSRMLALGCDTLNLEVGLVSAVEETEYRVRAVHAPTTAIAVGDQFDLATTPCAEVLARNDVYSFVETAENSGHQLTPETNTFEPASYIGVPLSVNDERYGTLSFASVASPVQEFYEAERTFVKLLSELIGAELTREQDQQQLKETNTRLESLIEAAPSAIFEIDPEGTIVRWNRGAEEIFGWTADEVVGELVPSASNAEVETFMKHRDQALAGKRIYGEELTRQTKDGTELDILLSTAPIEGPDGTVSSIIVVIEDISAQKTHERQLRALQQTAQQLTVASSLDEIGEIAVAASDRVLELDMTGLWKYDRTQHALVPVAQCESSLETLGHAPAFAAGEGLAWEVFVSGDVRVYDDVTQHTARYNPDTAIRSEIIVPLGHYGILMTGSNQYKEFSDREVDLFRILGASVKAAMVRAEREATLREQNDRLTEFAHGVSHDLRSPLSVAEGFLEIAKEDPEPAHFERVERAHDRISQLLENLLTLAQRGTTVTEGDEIAVAEAAREAWTFVETDTATVHIGESLPIVMGDRSRVTQLFENLYGNAIEHGGEDVTITVGPLSVEQGFYVEDDGTGIPVDQREEVLKHGVSLGSGTGFGLAIVAAIVRAHGWDLQVTESASGGARFEFIVEAIPKN</sequence>
<evidence type="ECO:0000256" key="2">
    <source>
        <dbReference type="ARBA" id="ARBA00012438"/>
    </source>
</evidence>
<dbReference type="Gene3D" id="1.10.287.130">
    <property type="match status" value="1"/>
</dbReference>
<dbReference type="PROSITE" id="PS50112">
    <property type="entry name" value="PAS"/>
    <property type="match status" value="3"/>
</dbReference>
<dbReference type="InterPro" id="IPR036097">
    <property type="entry name" value="HisK_dim/P_sf"/>
</dbReference>
<dbReference type="SUPFAM" id="SSF55781">
    <property type="entry name" value="GAF domain-like"/>
    <property type="match status" value="2"/>
</dbReference>
<dbReference type="InterPro" id="IPR000700">
    <property type="entry name" value="PAS-assoc_C"/>
</dbReference>
<evidence type="ECO:0000313" key="9">
    <source>
        <dbReference type="EMBL" id="SFK65277.1"/>
    </source>
</evidence>
<keyword evidence="3" id="KW-0808">Transferase</keyword>
<evidence type="ECO:0000256" key="3">
    <source>
        <dbReference type="ARBA" id="ARBA00022679"/>
    </source>
</evidence>
<dbReference type="GO" id="GO:0006355">
    <property type="term" value="P:regulation of DNA-templated transcription"/>
    <property type="evidence" value="ECO:0007669"/>
    <property type="project" value="InterPro"/>
</dbReference>
<dbReference type="InterPro" id="IPR029016">
    <property type="entry name" value="GAF-like_dom_sf"/>
</dbReference>
<dbReference type="Proteomes" id="UP000199607">
    <property type="component" value="Unassembled WGS sequence"/>
</dbReference>
<evidence type="ECO:0000256" key="1">
    <source>
        <dbReference type="ARBA" id="ARBA00000085"/>
    </source>
</evidence>
<feature type="domain" description="PAS" evidence="7">
    <location>
        <begin position="259"/>
        <end position="330"/>
    </location>
</feature>
<comment type="catalytic activity">
    <reaction evidence="1">
        <text>ATP + protein L-histidine = ADP + protein N-phospho-L-histidine.</text>
        <dbReference type="EC" id="2.7.13.3"/>
    </reaction>
</comment>
<keyword evidence="4" id="KW-0418">Kinase</keyword>
<dbReference type="Pfam" id="PF00989">
    <property type="entry name" value="PAS"/>
    <property type="match status" value="1"/>
</dbReference>
<dbReference type="EMBL" id="FOTC01000001">
    <property type="protein sequence ID" value="SFK65277.1"/>
    <property type="molecule type" value="Genomic_DNA"/>
</dbReference>
<dbReference type="Pfam" id="PF00512">
    <property type="entry name" value="HisKA"/>
    <property type="match status" value="1"/>
</dbReference>
<dbReference type="InterPro" id="IPR013767">
    <property type="entry name" value="PAS_fold"/>
</dbReference>
<dbReference type="SMART" id="SM00387">
    <property type="entry name" value="HATPase_c"/>
    <property type="match status" value="1"/>
</dbReference>
<dbReference type="PROSITE" id="PS50109">
    <property type="entry name" value="HIS_KIN"/>
    <property type="match status" value="1"/>
</dbReference>
<dbReference type="InterPro" id="IPR036890">
    <property type="entry name" value="HATPase_C_sf"/>
</dbReference>
<feature type="domain" description="PAS" evidence="7">
    <location>
        <begin position="146"/>
        <end position="220"/>
    </location>
</feature>
<dbReference type="InterPro" id="IPR003018">
    <property type="entry name" value="GAF"/>
</dbReference>
<dbReference type="EC" id="2.7.13.3" evidence="2"/>
<evidence type="ECO:0000259" key="7">
    <source>
        <dbReference type="PROSITE" id="PS50112"/>
    </source>
</evidence>
<feature type="domain" description="Histidine kinase" evidence="6">
    <location>
        <begin position="849"/>
        <end position="1044"/>
    </location>
</feature>
<dbReference type="InterPro" id="IPR003661">
    <property type="entry name" value="HisK_dim/P_dom"/>
</dbReference>
<organism evidence="9 10">
    <name type="scientific">Halogranum rubrum</name>
    <dbReference type="NCBI Taxonomy" id="553466"/>
    <lineage>
        <taxon>Archaea</taxon>
        <taxon>Methanobacteriati</taxon>
        <taxon>Methanobacteriota</taxon>
        <taxon>Stenosarchaea group</taxon>
        <taxon>Halobacteria</taxon>
        <taxon>Halobacteriales</taxon>
        <taxon>Haloferacaceae</taxon>
    </lineage>
</organism>
<dbReference type="GO" id="GO:0000155">
    <property type="term" value="F:phosphorelay sensor kinase activity"/>
    <property type="evidence" value="ECO:0007669"/>
    <property type="project" value="InterPro"/>
</dbReference>
<keyword evidence="10" id="KW-1185">Reference proteome</keyword>
<dbReference type="InterPro" id="IPR005467">
    <property type="entry name" value="His_kinase_dom"/>
</dbReference>
<dbReference type="SMART" id="SM00091">
    <property type="entry name" value="PAS"/>
    <property type="match status" value="3"/>
</dbReference>
<dbReference type="Gene3D" id="3.30.450.20">
    <property type="entry name" value="PAS domain"/>
    <property type="match status" value="3"/>
</dbReference>
<feature type="domain" description="PAS" evidence="7">
    <location>
        <begin position="560"/>
        <end position="605"/>
    </location>
</feature>
<gene>
    <name evidence="9" type="ORF">SAMN04487950_0399</name>
</gene>
<dbReference type="InterPro" id="IPR013656">
    <property type="entry name" value="PAS_4"/>
</dbReference>
<dbReference type="PANTHER" id="PTHR43711:SF1">
    <property type="entry name" value="HISTIDINE KINASE 1"/>
    <property type="match status" value="1"/>
</dbReference>
<dbReference type="SMART" id="SM00065">
    <property type="entry name" value="GAF"/>
    <property type="match status" value="2"/>
</dbReference>
<proteinExistence type="predicted"/>
<dbReference type="Pfam" id="PF01590">
    <property type="entry name" value="GAF"/>
    <property type="match status" value="1"/>
</dbReference>
<evidence type="ECO:0000259" key="6">
    <source>
        <dbReference type="PROSITE" id="PS50109"/>
    </source>
</evidence>
<keyword evidence="5" id="KW-0902">Two-component regulatory system</keyword>
<dbReference type="CDD" id="cd00130">
    <property type="entry name" value="PAS"/>
    <property type="match status" value="3"/>
</dbReference>
<dbReference type="Pfam" id="PF08448">
    <property type="entry name" value="PAS_4"/>
    <property type="match status" value="2"/>
</dbReference>
<dbReference type="PANTHER" id="PTHR43711">
    <property type="entry name" value="TWO-COMPONENT HISTIDINE KINASE"/>
    <property type="match status" value="1"/>
</dbReference>
<dbReference type="SMART" id="SM00388">
    <property type="entry name" value="HisKA"/>
    <property type="match status" value="1"/>
</dbReference>
<evidence type="ECO:0000313" key="10">
    <source>
        <dbReference type="Proteomes" id="UP000199607"/>
    </source>
</evidence>
<dbReference type="Gene3D" id="3.30.565.10">
    <property type="entry name" value="Histidine kinase-like ATPase, C-terminal domain"/>
    <property type="match status" value="1"/>
</dbReference>
<dbReference type="InterPro" id="IPR035965">
    <property type="entry name" value="PAS-like_dom_sf"/>
</dbReference>
<dbReference type="NCBIfam" id="TIGR00229">
    <property type="entry name" value="sensory_box"/>
    <property type="match status" value="2"/>
</dbReference>
<dbReference type="Pfam" id="PF02518">
    <property type="entry name" value="HATPase_c"/>
    <property type="match status" value="1"/>
</dbReference>
<dbReference type="InterPro" id="IPR000014">
    <property type="entry name" value="PAS"/>
</dbReference>
<dbReference type="SUPFAM" id="SSF55874">
    <property type="entry name" value="ATPase domain of HSP90 chaperone/DNA topoisomerase II/histidine kinase"/>
    <property type="match status" value="1"/>
</dbReference>
<dbReference type="STRING" id="553466.SAMN04487950_0399"/>
<protein>
    <recommendedName>
        <fullName evidence="2">histidine kinase</fullName>
        <ecNumber evidence="2">2.7.13.3</ecNumber>
    </recommendedName>
</protein>
<dbReference type="InterPro" id="IPR050736">
    <property type="entry name" value="Sensor_HK_Regulatory"/>
</dbReference>
<dbReference type="SUPFAM" id="SSF55785">
    <property type="entry name" value="PYP-like sensor domain (PAS domain)"/>
    <property type="match status" value="3"/>
</dbReference>